<gene>
    <name evidence="1" type="ORF">ACFPET_03630</name>
</gene>
<comment type="caution">
    <text evidence="1">The sequence shown here is derived from an EMBL/GenBank/DDBJ whole genome shotgun (WGS) entry which is preliminary data.</text>
</comment>
<accession>A0ABV8TU35</accession>
<keyword evidence="2" id="KW-1185">Reference proteome</keyword>
<reference evidence="2" key="1">
    <citation type="journal article" date="2019" name="Int. J. Syst. Evol. Microbiol.">
        <title>The Global Catalogue of Microorganisms (GCM) 10K type strain sequencing project: providing services to taxonomists for standard genome sequencing and annotation.</title>
        <authorList>
            <consortium name="The Broad Institute Genomics Platform"/>
            <consortium name="The Broad Institute Genome Sequencing Center for Infectious Disease"/>
            <person name="Wu L."/>
            <person name="Ma J."/>
        </authorList>
    </citation>
    <scope>NUCLEOTIDE SEQUENCE [LARGE SCALE GENOMIC DNA]</scope>
    <source>
        <strain evidence="2">IBRC-M 10908</strain>
    </source>
</reference>
<proteinExistence type="predicted"/>
<name>A0ABV8TU35_9ACTN</name>
<sequence>MNRHEATTIGRFRLGHRTIEAATEGGGTVWIKRVHPDPEMELGCIVQIDTATPRLRLYLAEWDDTTREEAKERAKQLWLRHRAAA</sequence>
<evidence type="ECO:0000313" key="1">
    <source>
        <dbReference type="EMBL" id="MFC4334284.1"/>
    </source>
</evidence>
<dbReference type="EMBL" id="JBHSDK010000003">
    <property type="protein sequence ID" value="MFC4334284.1"/>
    <property type="molecule type" value="Genomic_DNA"/>
</dbReference>
<dbReference type="Proteomes" id="UP001595823">
    <property type="component" value="Unassembled WGS sequence"/>
</dbReference>
<dbReference type="RefSeq" id="WP_380618017.1">
    <property type="nucleotide sequence ID" value="NZ_JBHSDK010000003.1"/>
</dbReference>
<evidence type="ECO:0000313" key="2">
    <source>
        <dbReference type="Proteomes" id="UP001595823"/>
    </source>
</evidence>
<organism evidence="1 2">
    <name type="scientific">Salininema proteolyticum</name>
    <dbReference type="NCBI Taxonomy" id="1607685"/>
    <lineage>
        <taxon>Bacteria</taxon>
        <taxon>Bacillati</taxon>
        <taxon>Actinomycetota</taxon>
        <taxon>Actinomycetes</taxon>
        <taxon>Glycomycetales</taxon>
        <taxon>Glycomycetaceae</taxon>
        <taxon>Salininema</taxon>
    </lineage>
</organism>
<protein>
    <submittedName>
        <fullName evidence="1">Uncharacterized protein</fullName>
    </submittedName>
</protein>